<proteinExistence type="predicted"/>
<dbReference type="RefSeq" id="WP_160773042.1">
    <property type="nucleotide sequence ID" value="NZ_WTYV01000007.1"/>
</dbReference>
<dbReference type="PANTHER" id="PTHR33164:SF43">
    <property type="entry name" value="HTH-TYPE TRANSCRIPTIONAL REPRESSOR YETL"/>
    <property type="match status" value="1"/>
</dbReference>
<dbReference type="PROSITE" id="PS50995">
    <property type="entry name" value="HTH_MARR_2"/>
    <property type="match status" value="1"/>
</dbReference>
<dbReference type="AlphaFoldDB" id="A0A844Z1J6"/>
<comment type="caution">
    <text evidence="2">The sequence shown here is derived from an EMBL/GenBank/DDBJ whole genome shotgun (WGS) entry which is preliminary data.</text>
</comment>
<evidence type="ECO:0000313" key="3">
    <source>
        <dbReference type="Proteomes" id="UP000466966"/>
    </source>
</evidence>
<dbReference type="PRINTS" id="PR00598">
    <property type="entry name" value="HTHMARR"/>
</dbReference>
<accession>A0A844Z1J6</accession>
<feature type="domain" description="HTH marR-type" evidence="1">
    <location>
        <begin position="12"/>
        <end position="144"/>
    </location>
</feature>
<name>A0A844Z1J6_9SPHN</name>
<dbReference type="InterPro" id="IPR036390">
    <property type="entry name" value="WH_DNA-bd_sf"/>
</dbReference>
<dbReference type="Pfam" id="PF12802">
    <property type="entry name" value="MarR_2"/>
    <property type="match status" value="1"/>
</dbReference>
<sequence length="154" mass="16168">MKSQAPDPAPLDGHLGYLLRTVSNAVSHAFARKLTSEGVTVAEWALLRVLYDVPGIAPAALAARMGMTRGAISKLALRLTGKGLLASRAHPDDGRAQMLELTEPGRALVPNLAAIADTNDSEFFAALSPVENATLRKLAQALITHHALTGVAVD</sequence>
<protein>
    <submittedName>
        <fullName evidence="2">MarR family transcriptional regulator</fullName>
    </submittedName>
</protein>
<gene>
    <name evidence="2" type="ORF">GRI99_15920</name>
</gene>
<dbReference type="InterPro" id="IPR039422">
    <property type="entry name" value="MarR/SlyA-like"/>
</dbReference>
<reference evidence="2 3" key="1">
    <citation type="submission" date="2019-12" db="EMBL/GenBank/DDBJ databases">
        <title>Genomic-based taxomic classification of the family Erythrobacteraceae.</title>
        <authorList>
            <person name="Xu L."/>
        </authorList>
    </citation>
    <scope>NUCLEOTIDE SEQUENCE [LARGE SCALE GENOMIC DNA]</scope>
    <source>
        <strain evidence="2 3">M0322</strain>
    </source>
</reference>
<dbReference type="OrthoDB" id="9815567at2"/>
<dbReference type="EMBL" id="WTYV01000007">
    <property type="protein sequence ID" value="MXO73116.1"/>
    <property type="molecule type" value="Genomic_DNA"/>
</dbReference>
<dbReference type="SMART" id="SM00347">
    <property type="entry name" value="HTH_MARR"/>
    <property type="match status" value="1"/>
</dbReference>
<organism evidence="2 3">
    <name type="scientific">Alteraurantiacibacter buctensis</name>
    <dbReference type="NCBI Taxonomy" id="1503981"/>
    <lineage>
        <taxon>Bacteria</taxon>
        <taxon>Pseudomonadati</taxon>
        <taxon>Pseudomonadota</taxon>
        <taxon>Alphaproteobacteria</taxon>
        <taxon>Sphingomonadales</taxon>
        <taxon>Erythrobacteraceae</taxon>
        <taxon>Alteraurantiacibacter</taxon>
    </lineage>
</organism>
<dbReference type="PANTHER" id="PTHR33164">
    <property type="entry name" value="TRANSCRIPTIONAL REGULATOR, MARR FAMILY"/>
    <property type="match status" value="1"/>
</dbReference>
<dbReference type="SUPFAM" id="SSF46785">
    <property type="entry name" value="Winged helix' DNA-binding domain"/>
    <property type="match status" value="1"/>
</dbReference>
<dbReference type="GO" id="GO:0003700">
    <property type="term" value="F:DNA-binding transcription factor activity"/>
    <property type="evidence" value="ECO:0007669"/>
    <property type="project" value="InterPro"/>
</dbReference>
<evidence type="ECO:0000259" key="1">
    <source>
        <dbReference type="PROSITE" id="PS50995"/>
    </source>
</evidence>
<dbReference type="Gene3D" id="1.10.10.10">
    <property type="entry name" value="Winged helix-like DNA-binding domain superfamily/Winged helix DNA-binding domain"/>
    <property type="match status" value="1"/>
</dbReference>
<dbReference type="GO" id="GO:0006950">
    <property type="term" value="P:response to stress"/>
    <property type="evidence" value="ECO:0007669"/>
    <property type="project" value="TreeGrafter"/>
</dbReference>
<dbReference type="InterPro" id="IPR000835">
    <property type="entry name" value="HTH_MarR-typ"/>
</dbReference>
<keyword evidence="3" id="KW-1185">Reference proteome</keyword>
<dbReference type="InterPro" id="IPR036388">
    <property type="entry name" value="WH-like_DNA-bd_sf"/>
</dbReference>
<dbReference type="Proteomes" id="UP000466966">
    <property type="component" value="Unassembled WGS sequence"/>
</dbReference>
<evidence type="ECO:0000313" key="2">
    <source>
        <dbReference type="EMBL" id="MXO73116.1"/>
    </source>
</evidence>